<protein>
    <submittedName>
        <fullName evidence="7">Methylmalonyl-CoA mutase family protein</fullName>
    </submittedName>
</protein>
<dbReference type="PANTHER" id="PTHR48101:SF4">
    <property type="entry name" value="METHYLMALONYL-COA MUTASE, MITOCHONDRIAL"/>
    <property type="match status" value="1"/>
</dbReference>
<dbReference type="SUPFAM" id="SSF51703">
    <property type="entry name" value="Cobalamin (vitamin B12)-dependent enzymes"/>
    <property type="match status" value="1"/>
</dbReference>
<evidence type="ECO:0000256" key="3">
    <source>
        <dbReference type="ARBA" id="ARBA00022628"/>
    </source>
</evidence>
<reference evidence="7 8" key="1">
    <citation type="submission" date="2024-09" db="EMBL/GenBank/DDBJ databases">
        <authorList>
            <person name="Sun Q."/>
            <person name="Mori K."/>
        </authorList>
    </citation>
    <scope>NUCLEOTIDE SEQUENCE [LARGE SCALE GENOMIC DNA]</scope>
    <source>
        <strain evidence="7 8">NCAIM B.02301</strain>
    </source>
</reference>
<dbReference type="Pfam" id="PF01642">
    <property type="entry name" value="MM_CoA_mutase"/>
    <property type="match status" value="1"/>
</dbReference>
<evidence type="ECO:0000259" key="6">
    <source>
        <dbReference type="Pfam" id="PF01642"/>
    </source>
</evidence>
<proteinExistence type="inferred from homology"/>
<keyword evidence="5" id="KW-0170">Cobalt</keyword>
<dbReference type="Gene3D" id="3.40.50.280">
    <property type="entry name" value="Cobalamin-binding domain"/>
    <property type="match status" value="1"/>
</dbReference>
<name>A0ABV6NAE1_9BACI</name>
<gene>
    <name evidence="7" type="ORF">ACFFH4_01595</name>
</gene>
<dbReference type="InterPro" id="IPR036724">
    <property type="entry name" value="Cobalamin-bd_sf"/>
</dbReference>
<evidence type="ECO:0000256" key="2">
    <source>
        <dbReference type="ARBA" id="ARBA00008465"/>
    </source>
</evidence>
<comment type="similarity">
    <text evidence="2">Belongs to the methylmalonyl-CoA mutase family.</text>
</comment>
<evidence type="ECO:0000256" key="5">
    <source>
        <dbReference type="ARBA" id="ARBA00023285"/>
    </source>
</evidence>
<keyword evidence="3" id="KW-0846">Cobalamin</keyword>
<comment type="cofactor">
    <cofactor evidence="1">
        <name>adenosylcob(III)alamin</name>
        <dbReference type="ChEBI" id="CHEBI:18408"/>
    </cofactor>
</comment>
<dbReference type="SUPFAM" id="SSF52242">
    <property type="entry name" value="Cobalamin (vitamin B12)-binding domain"/>
    <property type="match status" value="1"/>
</dbReference>
<feature type="domain" description="Methylmalonyl-CoA mutase alpha/beta chain catalytic" evidence="6">
    <location>
        <begin position="43"/>
        <end position="473"/>
    </location>
</feature>
<evidence type="ECO:0000313" key="7">
    <source>
        <dbReference type="EMBL" id="MFC0557746.1"/>
    </source>
</evidence>
<evidence type="ECO:0000256" key="1">
    <source>
        <dbReference type="ARBA" id="ARBA00001922"/>
    </source>
</evidence>
<evidence type="ECO:0000313" key="8">
    <source>
        <dbReference type="Proteomes" id="UP001589833"/>
    </source>
</evidence>
<accession>A0ABV6NAE1</accession>
<keyword evidence="8" id="KW-1185">Reference proteome</keyword>
<keyword evidence="4" id="KW-0413">Isomerase</keyword>
<comment type="caution">
    <text evidence="7">The sequence shown here is derived from an EMBL/GenBank/DDBJ whole genome shotgun (WGS) entry which is preliminary data.</text>
</comment>
<dbReference type="Proteomes" id="UP001589833">
    <property type="component" value="Unassembled WGS sequence"/>
</dbReference>
<dbReference type="RefSeq" id="WP_273843123.1">
    <property type="nucleotide sequence ID" value="NZ_JAQQWT010000006.1"/>
</dbReference>
<dbReference type="Gene3D" id="3.20.20.240">
    <property type="entry name" value="Methylmalonyl-CoA mutase"/>
    <property type="match status" value="1"/>
</dbReference>
<dbReference type="PANTHER" id="PTHR48101">
    <property type="entry name" value="METHYLMALONYL-COA MUTASE, MITOCHONDRIAL-RELATED"/>
    <property type="match status" value="1"/>
</dbReference>
<dbReference type="InterPro" id="IPR016176">
    <property type="entry name" value="Cbl-dep_enz_cat"/>
</dbReference>
<sequence length="678" mass="75785">MEKKREITFNEFPIPTYEQWRTTTEKALKGRSFETLMTTLLDDIILEPMYQQKDLDDCSTLVNEPGVFPFVRGNQNGPKAWKISQELEAATPKLLNETLRYDLARGQNVIHLVLSNEMKNGKKPIVSEKEIGTPLFDFDDLKQTLEGIDVSEQSIYVDAGIVSLPLLAAFQLISDQLEGTIASDPIHQLATEGELTYSLTASFDHMKSAVEWAKLKHENLRTVLVQTHIYHNGGVSAAKELAIALSTGVRYVSELMERGVSADDAGKAMTFSFSIGSDFFSELAKIRTARLLWATIMKEFGAEAEAQKMRIHARTSAFTKSRQDPYVNLLRGTSEAFAAAVAGVDSLHVSPLDEAIQRSSAFSRRIARNTSLILQEEAYVGVTADPAGGSWYVEHLTEQLAKEAWKAFLQIEQSGGIIESLKSKLIQTWVDQTWEKRKADVESRKQTVLGSNRYVDVAEKLPPKSEIDEVEWNNFARKLDKNVVMKGVERPKTLKEMEDLLLENRPFHLLHNLLQEGIPERGVARLTSRRLAEPFEKLRNKMSKIEEKLGKRPTALLIGLDTLAEHKPRVDFSSEFFQSAGFDIKRSVPVKDVNGAVEAAKDSSLIVVCGSDVSYHAQALAIVQAITSDHDCFIYLAGRPSEELRKDLMNSGLHGIIHVKSNAYHVLDELLEEIGGSL</sequence>
<dbReference type="InterPro" id="IPR006099">
    <property type="entry name" value="MeMalonylCoA_mutase_a/b_cat"/>
</dbReference>
<evidence type="ECO:0000256" key="4">
    <source>
        <dbReference type="ARBA" id="ARBA00023235"/>
    </source>
</evidence>
<dbReference type="EMBL" id="JBHLTR010000003">
    <property type="protein sequence ID" value="MFC0557746.1"/>
    <property type="molecule type" value="Genomic_DNA"/>
</dbReference>
<organism evidence="7 8">
    <name type="scientific">Halalkalibacter alkalisediminis</name>
    <dbReference type="NCBI Taxonomy" id="935616"/>
    <lineage>
        <taxon>Bacteria</taxon>
        <taxon>Bacillati</taxon>
        <taxon>Bacillota</taxon>
        <taxon>Bacilli</taxon>
        <taxon>Bacillales</taxon>
        <taxon>Bacillaceae</taxon>
        <taxon>Halalkalibacter</taxon>
    </lineage>
</organism>
<dbReference type="CDD" id="cd03677">
    <property type="entry name" value="MM_CoA_mutase_beta"/>
    <property type="match status" value="1"/>
</dbReference>